<dbReference type="InterPro" id="IPR003660">
    <property type="entry name" value="HAMP_dom"/>
</dbReference>
<dbReference type="RefSeq" id="WP_189026342.1">
    <property type="nucleotide sequence ID" value="NZ_BMKR01000011.1"/>
</dbReference>
<dbReference type="Gene3D" id="1.10.287.950">
    <property type="entry name" value="Methyl-accepting chemotaxis protein"/>
    <property type="match status" value="2"/>
</dbReference>
<dbReference type="GO" id="GO:0007165">
    <property type="term" value="P:signal transduction"/>
    <property type="evidence" value="ECO:0007669"/>
    <property type="project" value="UniProtKB-KW"/>
</dbReference>
<evidence type="ECO:0000256" key="4">
    <source>
        <dbReference type="ARBA" id="ARBA00023224"/>
    </source>
</evidence>
<evidence type="ECO:0000256" key="5">
    <source>
        <dbReference type="ARBA" id="ARBA00029447"/>
    </source>
</evidence>
<accession>A0A917CED9</accession>
<sequence>MKNLKVKQKMAVFMIVVMVMLTVTGVIGILTTDNMSNRSKEMYNQNLLPIALMTQIRANNQEIESFLLETLLAPDPAHITELGLNIQLAIAENDNLLFKLKENSFSNTKVAANINEYLSLLSDYRIQRESILHLEDKNLNTEAFEMYSGEMYTEARKKMGNLLDSSINLALTDAGVHNNAAVAEGKRFKLISSLLILGAGMLCMAISVWITRLITGPLQALQGLMKHAEEGDLTATAAVYIAKDEAGYIKISYNNMLQSLRVMLRRVLEIAGMLSASSLELSASAEQTTRVSERIAKTSSKIAAGFQEQAAVIDRTSQSVQVMSEEITAAQNSSQEMSRLMGVAGSATSHGAAAAELIIARMKEIDSSVSESRQIVSGLGLLSGEIGKLAEATGRSSLQITDMITSIQEQTAYAVRSMAAGSGLVLQGVEQSEQVSRAFAEIESSIQDATRQTEEIRGAIQQVSREAAAVSGAIEEMQAISHKGTAGIQNIQTASQEQLSAMGEMSASAQYLAVLAEDLQKSLASFRL</sequence>
<evidence type="ECO:0008006" key="12">
    <source>
        <dbReference type="Google" id="ProtNLM"/>
    </source>
</evidence>
<evidence type="ECO:0000256" key="6">
    <source>
        <dbReference type="PROSITE-ProRule" id="PRU00284"/>
    </source>
</evidence>
<dbReference type="SMART" id="SM00283">
    <property type="entry name" value="MA"/>
    <property type="match status" value="1"/>
</dbReference>
<name>A0A917CED9_9BACL</name>
<dbReference type="EMBL" id="BMKR01000011">
    <property type="protein sequence ID" value="GGF83907.1"/>
    <property type="molecule type" value="Genomic_DNA"/>
</dbReference>
<evidence type="ECO:0000256" key="3">
    <source>
        <dbReference type="ARBA" id="ARBA00023136"/>
    </source>
</evidence>
<keyword evidence="7" id="KW-0812">Transmembrane</keyword>
<evidence type="ECO:0000259" key="8">
    <source>
        <dbReference type="PROSITE" id="PS50111"/>
    </source>
</evidence>
<dbReference type="Proteomes" id="UP000637643">
    <property type="component" value="Unassembled WGS sequence"/>
</dbReference>
<evidence type="ECO:0000256" key="7">
    <source>
        <dbReference type="SAM" id="Phobius"/>
    </source>
</evidence>
<evidence type="ECO:0000313" key="10">
    <source>
        <dbReference type="EMBL" id="GGF83907.1"/>
    </source>
</evidence>
<keyword evidence="3 7" id="KW-0472">Membrane</keyword>
<reference evidence="10" key="2">
    <citation type="submission" date="2020-09" db="EMBL/GenBank/DDBJ databases">
        <authorList>
            <person name="Sun Q."/>
            <person name="Zhou Y."/>
        </authorList>
    </citation>
    <scope>NUCLEOTIDE SEQUENCE</scope>
    <source>
        <strain evidence="10">CGMCC 1.16134</strain>
    </source>
</reference>
<organism evidence="10 11">
    <name type="scientific">Paenibacillus albidus</name>
    <dbReference type="NCBI Taxonomy" id="2041023"/>
    <lineage>
        <taxon>Bacteria</taxon>
        <taxon>Bacillati</taxon>
        <taxon>Bacillota</taxon>
        <taxon>Bacilli</taxon>
        <taxon>Bacillales</taxon>
        <taxon>Paenibacillaceae</taxon>
        <taxon>Paenibacillus</taxon>
    </lineage>
</organism>
<comment type="similarity">
    <text evidence="5">Belongs to the methyl-accepting chemotaxis (MCP) protein family.</text>
</comment>
<dbReference type="PROSITE" id="PS50885">
    <property type="entry name" value="HAMP"/>
    <property type="match status" value="1"/>
</dbReference>
<dbReference type="SUPFAM" id="SSF58104">
    <property type="entry name" value="Methyl-accepting chemotaxis protein (MCP) signaling domain"/>
    <property type="match status" value="1"/>
</dbReference>
<dbReference type="InterPro" id="IPR024478">
    <property type="entry name" value="HlyB_4HB_MCP"/>
</dbReference>
<keyword evidence="4 6" id="KW-0807">Transducer</keyword>
<feature type="domain" description="HAMP" evidence="9">
    <location>
        <begin position="212"/>
        <end position="265"/>
    </location>
</feature>
<dbReference type="GO" id="GO:0005886">
    <property type="term" value="C:plasma membrane"/>
    <property type="evidence" value="ECO:0007669"/>
    <property type="project" value="UniProtKB-SubCell"/>
</dbReference>
<dbReference type="PROSITE" id="PS50111">
    <property type="entry name" value="CHEMOTAXIS_TRANSDUC_2"/>
    <property type="match status" value="1"/>
</dbReference>
<dbReference type="PANTHER" id="PTHR32089:SF112">
    <property type="entry name" value="LYSOZYME-LIKE PROTEIN-RELATED"/>
    <property type="match status" value="1"/>
</dbReference>
<dbReference type="AlphaFoldDB" id="A0A917CED9"/>
<comment type="subcellular location">
    <subcellularLocation>
        <location evidence="1">Cell membrane</location>
    </subcellularLocation>
</comment>
<feature type="transmembrane region" description="Helical" evidence="7">
    <location>
        <begin position="190"/>
        <end position="210"/>
    </location>
</feature>
<evidence type="ECO:0000313" key="11">
    <source>
        <dbReference type="Proteomes" id="UP000637643"/>
    </source>
</evidence>
<dbReference type="Pfam" id="PF00672">
    <property type="entry name" value="HAMP"/>
    <property type="match status" value="1"/>
</dbReference>
<feature type="transmembrane region" description="Helical" evidence="7">
    <location>
        <begin position="12"/>
        <end position="32"/>
    </location>
</feature>
<dbReference type="InterPro" id="IPR004089">
    <property type="entry name" value="MCPsignal_dom"/>
</dbReference>
<keyword evidence="2" id="KW-1003">Cell membrane</keyword>
<evidence type="ECO:0000256" key="1">
    <source>
        <dbReference type="ARBA" id="ARBA00004236"/>
    </source>
</evidence>
<proteinExistence type="inferred from homology"/>
<keyword evidence="7" id="KW-1133">Transmembrane helix</keyword>
<dbReference type="SMART" id="SM00304">
    <property type="entry name" value="HAMP"/>
    <property type="match status" value="1"/>
</dbReference>
<feature type="domain" description="Methyl-accepting transducer" evidence="8">
    <location>
        <begin position="274"/>
        <end position="478"/>
    </location>
</feature>
<protein>
    <recommendedName>
        <fullName evidence="12">Methyl-accepting chemotaxis protein</fullName>
    </recommendedName>
</protein>
<dbReference type="Pfam" id="PF12729">
    <property type="entry name" value="4HB_MCP_1"/>
    <property type="match status" value="1"/>
</dbReference>
<comment type="caution">
    <text evidence="10">The sequence shown here is derived from an EMBL/GenBank/DDBJ whole genome shotgun (WGS) entry which is preliminary data.</text>
</comment>
<evidence type="ECO:0000256" key="2">
    <source>
        <dbReference type="ARBA" id="ARBA00022475"/>
    </source>
</evidence>
<dbReference type="PANTHER" id="PTHR32089">
    <property type="entry name" value="METHYL-ACCEPTING CHEMOTAXIS PROTEIN MCPB"/>
    <property type="match status" value="1"/>
</dbReference>
<keyword evidence="11" id="KW-1185">Reference proteome</keyword>
<evidence type="ECO:0000259" key="9">
    <source>
        <dbReference type="PROSITE" id="PS50885"/>
    </source>
</evidence>
<reference evidence="10" key="1">
    <citation type="journal article" date="2014" name="Int. J. Syst. Evol. Microbiol.">
        <title>Complete genome sequence of Corynebacterium casei LMG S-19264T (=DSM 44701T), isolated from a smear-ripened cheese.</title>
        <authorList>
            <consortium name="US DOE Joint Genome Institute (JGI-PGF)"/>
            <person name="Walter F."/>
            <person name="Albersmeier A."/>
            <person name="Kalinowski J."/>
            <person name="Ruckert C."/>
        </authorList>
    </citation>
    <scope>NUCLEOTIDE SEQUENCE</scope>
    <source>
        <strain evidence="10">CGMCC 1.16134</strain>
    </source>
</reference>
<gene>
    <name evidence="10" type="ORF">GCM10010912_31380</name>
</gene>